<dbReference type="EMBL" id="FQUX01000010">
    <property type="protein sequence ID" value="SHF97244.1"/>
    <property type="molecule type" value="Genomic_DNA"/>
</dbReference>
<keyword evidence="10 13" id="KW-0407">Ion channel</keyword>
<protein>
    <submittedName>
        <fullName evidence="13">Voltage-gated potassium channel</fullName>
    </submittedName>
</protein>
<sequence length="275" mass="31242">MKIKKDWKQKIHEVIYGTHTPAGRLFDIILLAVIVYSVIIVMLESIPSLDEKHHKFLNYSEWVVTILFSIEYILRIISINRPKKYIFSFFGIVDFLSTIPKYLSLFFVGSQYLTAFRILRLLRVFRILKLVRFVGESNNLVRSIHASRTKIFVFVFFIIIISVLLGTVMYIVEGPTHGFTSIPHSVYWTIVTLTTVGYGDISPETPLGQFIATVIMIIGYGVIAVPTGIVSAEYAAGLTNKKNIPPGRTCPDCGTEIMRIDAHYCRECGHRLSDD</sequence>
<evidence type="ECO:0000256" key="11">
    <source>
        <dbReference type="SAM" id="Phobius"/>
    </source>
</evidence>
<dbReference type="RefSeq" id="WP_072864882.1">
    <property type="nucleotide sequence ID" value="NZ_FQUX01000010.1"/>
</dbReference>
<evidence type="ECO:0000256" key="4">
    <source>
        <dbReference type="ARBA" id="ARBA00022692"/>
    </source>
</evidence>
<organism evidence="13 14">
    <name type="scientific">Arenibacter palladensis</name>
    <dbReference type="NCBI Taxonomy" id="237373"/>
    <lineage>
        <taxon>Bacteria</taxon>
        <taxon>Pseudomonadati</taxon>
        <taxon>Bacteroidota</taxon>
        <taxon>Flavobacteriia</taxon>
        <taxon>Flavobacteriales</taxon>
        <taxon>Flavobacteriaceae</taxon>
        <taxon>Arenibacter</taxon>
    </lineage>
</organism>
<dbReference type="AlphaFoldDB" id="A0A1M5G0S0"/>
<feature type="transmembrane region" description="Helical" evidence="11">
    <location>
        <begin position="25"/>
        <end position="44"/>
    </location>
</feature>
<keyword evidence="9 11" id="KW-0472">Membrane</keyword>
<evidence type="ECO:0000313" key="14">
    <source>
        <dbReference type="Proteomes" id="UP000184406"/>
    </source>
</evidence>
<keyword evidence="2" id="KW-0813">Transport</keyword>
<evidence type="ECO:0000256" key="1">
    <source>
        <dbReference type="ARBA" id="ARBA00004141"/>
    </source>
</evidence>
<dbReference type="Pfam" id="PF00520">
    <property type="entry name" value="Ion_trans"/>
    <property type="match status" value="1"/>
</dbReference>
<keyword evidence="6" id="KW-0630">Potassium</keyword>
<dbReference type="GO" id="GO:0005249">
    <property type="term" value="F:voltage-gated potassium channel activity"/>
    <property type="evidence" value="ECO:0007669"/>
    <property type="project" value="InterPro"/>
</dbReference>
<dbReference type="Gene3D" id="1.10.287.70">
    <property type="match status" value="1"/>
</dbReference>
<feature type="transmembrane region" description="Helical" evidence="11">
    <location>
        <begin position="210"/>
        <end position="232"/>
    </location>
</feature>
<dbReference type="PANTHER" id="PTHR11537">
    <property type="entry name" value="VOLTAGE-GATED POTASSIUM CHANNEL"/>
    <property type="match status" value="1"/>
</dbReference>
<dbReference type="GO" id="GO:0008076">
    <property type="term" value="C:voltage-gated potassium channel complex"/>
    <property type="evidence" value="ECO:0007669"/>
    <property type="project" value="InterPro"/>
</dbReference>
<dbReference type="SUPFAM" id="SSF81324">
    <property type="entry name" value="Voltage-gated potassium channels"/>
    <property type="match status" value="1"/>
</dbReference>
<keyword evidence="5" id="KW-0631">Potassium channel</keyword>
<keyword evidence="8" id="KW-0406">Ion transport</keyword>
<dbReference type="GO" id="GO:0001508">
    <property type="term" value="P:action potential"/>
    <property type="evidence" value="ECO:0007669"/>
    <property type="project" value="TreeGrafter"/>
</dbReference>
<dbReference type="Proteomes" id="UP000184406">
    <property type="component" value="Unassembled WGS sequence"/>
</dbReference>
<feature type="transmembrane region" description="Helical" evidence="11">
    <location>
        <begin position="151"/>
        <end position="172"/>
    </location>
</feature>
<dbReference type="InterPro" id="IPR005821">
    <property type="entry name" value="Ion_trans_dom"/>
</dbReference>
<evidence type="ECO:0000256" key="9">
    <source>
        <dbReference type="ARBA" id="ARBA00023136"/>
    </source>
</evidence>
<evidence type="ECO:0000256" key="7">
    <source>
        <dbReference type="ARBA" id="ARBA00022989"/>
    </source>
</evidence>
<keyword evidence="14" id="KW-1185">Reference proteome</keyword>
<evidence type="ECO:0000256" key="3">
    <source>
        <dbReference type="ARBA" id="ARBA00022538"/>
    </source>
</evidence>
<evidence type="ECO:0000259" key="12">
    <source>
        <dbReference type="Pfam" id="PF00520"/>
    </source>
</evidence>
<dbReference type="InterPro" id="IPR028325">
    <property type="entry name" value="VG_K_chnl"/>
</dbReference>
<proteinExistence type="predicted"/>
<evidence type="ECO:0000256" key="6">
    <source>
        <dbReference type="ARBA" id="ARBA00022958"/>
    </source>
</evidence>
<comment type="subcellular location">
    <subcellularLocation>
        <location evidence="1">Membrane</location>
        <topology evidence="1">Multi-pass membrane protein</topology>
    </subcellularLocation>
</comment>
<feature type="domain" description="Ion transport" evidence="12">
    <location>
        <begin position="24"/>
        <end position="235"/>
    </location>
</feature>
<keyword evidence="3" id="KW-0633">Potassium transport</keyword>
<gene>
    <name evidence="13" type="ORF">SAMN03080594_11053</name>
</gene>
<evidence type="ECO:0000256" key="2">
    <source>
        <dbReference type="ARBA" id="ARBA00022448"/>
    </source>
</evidence>
<feature type="transmembrane region" description="Helical" evidence="11">
    <location>
        <begin position="56"/>
        <end position="74"/>
    </location>
</feature>
<dbReference type="PANTHER" id="PTHR11537:SF254">
    <property type="entry name" value="POTASSIUM VOLTAGE-GATED CHANNEL PROTEIN SHAB"/>
    <property type="match status" value="1"/>
</dbReference>
<keyword evidence="7 11" id="KW-1133">Transmembrane helix</keyword>
<evidence type="ECO:0000256" key="8">
    <source>
        <dbReference type="ARBA" id="ARBA00023065"/>
    </source>
</evidence>
<dbReference type="OrthoDB" id="9799090at2"/>
<accession>A0A1M5G0S0</accession>
<name>A0A1M5G0S0_9FLAO</name>
<dbReference type="PRINTS" id="PR00169">
    <property type="entry name" value="KCHANNEL"/>
</dbReference>
<keyword evidence="4 11" id="KW-0812">Transmembrane</keyword>
<evidence type="ECO:0000256" key="5">
    <source>
        <dbReference type="ARBA" id="ARBA00022826"/>
    </source>
</evidence>
<reference evidence="14" key="1">
    <citation type="submission" date="2016-11" db="EMBL/GenBank/DDBJ databases">
        <authorList>
            <person name="Varghese N."/>
            <person name="Submissions S."/>
        </authorList>
    </citation>
    <scope>NUCLEOTIDE SEQUENCE [LARGE SCALE GENOMIC DNA]</scope>
    <source>
        <strain evidence="14">DSM 17539</strain>
    </source>
</reference>
<evidence type="ECO:0000256" key="10">
    <source>
        <dbReference type="ARBA" id="ARBA00023303"/>
    </source>
</evidence>
<evidence type="ECO:0000313" key="13">
    <source>
        <dbReference type="EMBL" id="SHF97244.1"/>
    </source>
</evidence>